<proteinExistence type="predicted"/>
<evidence type="ECO:0000313" key="3">
    <source>
        <dbReference type="Proteomes" id="UP000821656"/>
    </source>
</evidence>
<dbReference type="Pfam" id="PF03050">
    <property type="entry name" value="DDE_Tnp_IS66"/>
    <property type="match status" value="1"/>
</dbReference>
<evidence type="ECO:0000259" key="1">
    <source>
        <dbReference type="Pfam" id="PF03050"/>
    </source>
</evidence>
<dbReference type="PANTHER" id="PTHR33678:SF2">
    <property type="match status" value="1"/>
</dbReference>
<dbReference type="EMBL" id="JABSXK010000001">
    <property type="protein sequence ID" value="NRV10326.1"/>
    <property type="molecule type" value="Genomic_DNA"/>
</dbReference>
<gene>
    <name evidence="2" type="ORF">DFH45_003289</name>
</gene>
<dbReference type="InterPro" id="IPR004291">
    <property type="entry name" value="Transposase_IS66_central"/>
</dbReference>
<accession>A0A9Q5CKD3</accession>
<reference evidence="2" key="1">
    <citation type="submission" date="2020-05" db="EMBL/GenBank/DDBJ databases">
        <title>Genomic insights into acetone-butanol-ethanol (ABE) fermentation by sequencing solventogenic clostridia strains.</title>
        <authorList>
            <person name="Brown S."/>
        </authorList>
    </citation>
    <scope>NUCLEOTIDE SEQUENCE</scope>
    <source>
        <strain evidence="2">DJ126</strain>
    </source>
</reference>
<evidence type="ECO:0000313" key="2">
    <source>
        <dbReference type="EMBL" id="NRV10326.1"/>
    </source>
</evidence>
<dbReference type="InterPro" id="IPR052344">
    <property type="entry name" value="Transposase-related"/>
</dbReference>
<organism evidence="2 3">
    <name type="scientific">Clostridium beijerinckii</name>
    <name type="common">Clostridium MP</name>
    <dbReference type="NCBI Taxonomy" id="1520"/>
    <lineage>
        <taxon>Bacteria</taxon>
        <taxon>Bacillati</taxon>
        <taxon>Bacillota</taxon>
        <taxon>Clostridia</taxon>
        <taxon>Eubacteriales</taxon>
        <taxon>Clostridiaceae</taxon>
        <taxon>Clostridium</taxon>
    </lineage>
</organism>
<feature type="domain" description="Transposase IS66 central" evidence="1">
    <location>
        <begin position="3"/>
        <end position="98"/>
    </location>
</feature>
<dbReference type="PANTHER" id="PTHR33678">
    <property type="entry name" value="BLL1576 PROTEIN"/>
    <property type="match status" value="1"/>
</dbReference>
<comment type="caution">
    <text evidence="2">The sequence shown here is derived from an EMBL/GenBank/DDBJ whole genome shotgun (WGS) entry which is preliminary data.</text>
</comment>
<dbReference type="Proteomes" id="UP000821656">
    <property type="component" value="Unassembled WGS sequence"/>
</dbReference>
<dbReference type="AlphaFoldDB" id="A0A9Q5CKD3"/>
<sequence length="98" mass="11746">MESYFSMMDANLLRQTLSNWIISCANELQPVFDYMKEELLRRNYIHADETYVKVIEENVKDSKSKRFMWLYRSGGIENHIILYDYQKTRSGSCAEEFL</sequence>
<name>A0A9Q5CKD3_CLOBE</name>
<protein>
    <submittedName>
        <fullName evidence="2">Transposase-like protein</fullName>
    </submittedName>
</protein>